<accession>A0A8T2YMW0</accession>
<keyword evidence="6" id="KW-1185">Reference proteome</keyword>
<dbReference type="GO" id="GO:0046872">
    <property type="term" value="F:metal ion binding"/>
    <property type="evidence" value="ECO:0007669"/>
    <property type="project" value="UniProtKB-KW"/>
</dbReference>
<evidence type="ECO:0000256" key="1">
    <source>
        <dbReference type="ARBA" id="ARBA00022723"/>
    </source>
</evidence>
<dbReference type="Gene3D" id="2.60.120.330">
    <property type="entry name" value="B-lactam Antibiotic, Isopenicillin N Synthase, Chain"/>
    <property type="match status" value="1"/>
</dbReference>
<name>A0A8T2YMW0_POPDE</name>
<evidence type="ECO:0000313" key="6">
    <source>
        <dbReference type="Proteomes" id="UP000807159"/>
    </source>
</evidence>
<dbReference type="InterPro" id="IPR044861">
    <property type="entry name" value="IPNS-like_FE2OG_OXY"/>
</dbReference>
<comment type="caution">
    <text evidence="5">The sequence shown here is derived from an EMBL/GenBank/DDBJ whole genome shotgun (WGS) entry which is preliminary data.</text>
</comment>
<dbReference type="SUPFAM" id="SSF51197">
    <property type="entry name" value="Clavaminate synthase-like"/>
    <property type="match status" value="1"/>
</dbReference>
<dbReference type="InterPro" id="IPR050295">
    <property type="entry name" value="Plant_2OG-oxidoreductases"/>
</dbReference>
<dbReference type="EMBL" id="JACEGQ020000006">
    <property type="protein sequence ID" value="KAH8506417.1"/>
    <property type="molecule type" value="Genomic_DNA"/>
</dbReference>
<feature type="domain" description="Fe2OG dioxygenase" evidence="4">
    <location>
        <begin position="18"/>
        <end position="120"/>
    </location>
</feature>
<proteinExistence type="predicted"/>
<dbReference type="AlphaFoldDB" id="A0A8T2YMW0"/>
<keyword evidence="1" id="KW-0479">Metal-binding</keyword>
<protein>
    <recommendedName>
        <fullName evidence="4">Fe2OG dioxygenase domain-containing protein</fullName>
    </recommendedName>
</protein>
<dbReference type="PROSITE" id="PS51471">
    <property type="entry name" value="FE2OG_OXY"/>
    <property type="match status" value="1"/>
</dbReference>
<evidence type="ECO:0000259" key="4">
    <source>
        <dbReference type="PROSITE" id="PS51471"/>
    </source>
</evidence>
<sequence>MARSLNLEDRCFLDKYGEWETMLARFNFFPPCPMPNQAHGLKPHADVSAITIVLQDKEDEGLQFLKDDQWFRVRVLPHALLINVDDQAEVISNGLFKNPVHRVVTHSERDRTFVAMFCNPDPDNDTEPLASQ</sequence>
<dbReference type="GO" id="GO:0031418">
    <property type="term" value="F:L-ascorbic acid binding"/>
    <property type="evidence" value="ECO:0007669"/>
    <property type="project" value="UniProtKB-KW"/>
</dbReference>
<evidence type="ECO:0000256" key="2">
    <source>
        <dbReference type="ARBA" id="ARBA00022896"/>
    </source>
</evidence>
<dbReference type="InterPro" id="IPR027443">
    <property type="entry name" value="IPNS-like_sf"/>
</dbReference>
<organism evidence="5 6">
    <name type="scientific">Populus deltoides</name>
    <name type="common">Eastern poplar</name>
    <name type="synonym">Eastern cottonwood</name>
    <dbReference type="NCBI Taxonomy" id="3696"/>
    <lineage>
        <taxon>Eukaryota</taxon>
        <taxon>Viridiplantae</taxon>
        <taxon>Streptophyta</taxon>
        <taxon>Embryophyta</taxon>
        <taxon>Tracheophyta</taxon>
        <taxon>Spermatophyta</taxon>
        <taxon>Magnoliopsida</taxon>
        <taxon>eudicotyledons</taxon>
        <taxon>Gunneridae</taxon>
        <taxon>Pentapetalae</taxon>
        <taxon>rosids</taxon>
        <taxon>fabids</taxon>
        <taxon>Malpighiales</taxon>
        <taxon>Salicaceae</taxon>
        <taxon>Saliceae</taxon>
        <taxon>Populus</taxon>
    </lineage>
</organism>
<gene>
    <name evidence="5" type="ORF">H0E87_013294</name>
</gene>
<keyword evidence="3" id="KW-0408">Iron</keyword>
<dbReference type="PANTHER" id="PTHR47991">
    <property type="entry name" value="OXOGLUTARATE/IRON-DEPENDENT DIOXYGENASE"/>
    <property type="match status" value="1"/>
</dbReference>
<dbReference type="Proteomes" id="UP000807159">
    <property type="component" value="Chromosome 6"/>
</dbReference>
<dbReference type="Pfam" id="PF03171">
    <property type="entry name" value="2OG-FeII_Oxy"/>
    <property type="match status" value="1"/>
</dbReference>
<reference evidence="5" key="1">
    <citation type="journal article" date="2021" name="J. Hered.">
        <title>Genome Assembly of Salicaceae Populus deltoides (Eastern Cottonwood) I-69 Based on Nanopore Sequencing and Hi-C Technologies.</title>
        <authorList>
            <person name="Bai S."/>
            <person name="Wu H."/>
            <person name="Zhang J."/>
            <person name="Pan Z."/>
            <person name="Zhao W."/>
            <person name="Li Z."/>
            <person name="Tong C."/>
        </authorList>
    </citation>
    <scope>NUCLEOTIDE SEQUENCE</scope>
    <source>
        <tissue evidence="5">Leaf</tissue>
    </source>
</reference>
<keyword evidence="2" id="KW-0847">Vitamin C</keyword>
<evidence type="ECO:0000313" key="5">
    <source>
        <dbReference type="EMBL" id="KAH8506417.1"/>
    </source>
</evidence>
<dbReference type="InterPro" id="IPR005123">
    <property type="entry name" value="Oxoglu/Fe-dep_dioxygenase_dom"/>
</dbReference>
<evidence type="ECO:0000256" key="3">
    <source>
        <dbReference type="ARBA" id="ARBA00023004"/>
    </source>
</evidence>